<evidence type="ECO:0000256" key="1">
    <source>
        <dbReference type="SAM" id="MobiDB-lite"/>
    </source>
</evidence>
<gene>
    <name evidence="3" type="ORF">SAMN06295998_1167</name>
</gene>
<keyword evidence="4" id="KW-1185">Reference proteome</keyword>
<feature type="region of interest" description="Disordered" evidence="1">
    <location>
        <begin position="335"/>
        <end position="368"/>
    </location>
</feature>
<proteinExistence type="predicted"/>
<name>A0A1W2DN80_9RHOB</name>
<dbReference type="AlphaFoldDB" id="A0A1W2DN80"/>
<sequence>MNNSTRISLALAFVAMLPQAAVANIVCEGTYEFFNGKDTINAIPGEAPENGARAAELYNANRGAWLGHFMGKPKSEGLHEVEVSQCGRQFLLTQGSKKMLFLQSILDETLYVAQDIGTNEAELTLRVVDHRIMVGSVKGKSHGFAFNMPVAMEPRDVTVPDMKGCFDDPVPEGKEVVGDRLIVDPAMRDEVIDIVAEKLGVPRAQAERYISAPRFEKKTRQSDTGVTEILPGEPNCPIELAGVKNCYVHPSDTTNTVNAFVLLDEDGRLLPVTMEGATSNRPRVYDPGVDDLCAPKATVPPADQFLQFMFMPYEDTGHNDVQAILGDARTGLYKKTHRSDGKSKGRRGREEAADEAYQAVGAPVTGLH</sequence>
<keyword evidence="2" id="KW-0732">Signal</keyword>
<dbReference type="STRING" id="1387277.SAMN06295998_1167"/>
<feature type="compositionally biased region" description="Basic and acidic residues" evidence="1">
    <location>
        <begin position="338"/>
        <end position="351"/>
    </location>
</feature>
<feature type="signal peptide" evidence="2">
    <location>
        <begin position="1"/>
        <end position="23"/>
    </location>
</feature>
<organism evidence="3 4">
    <name type="scientific">Primorskyibacter flagellatus</name>
    <dbReference type="NCBI Taxonomy" id="1387277"/>
    <lineage>
        <taxon>Bacteria</taxon>
        <taxon>Pseudomonadati</taxon>
        <taxon>Pseudomonadota</taxon>
        <taxon>Alphaproteobacteria</taxon>
        <taxon>Rhodobacterales</taxon>
        <taxon>Roseobacteraceae</taxon>
        <taxon>Primorskyibacter</taxon>
    </lineage>
</organism>
<evidence type="ECO:0000256" key="2">
    <source>
        <dbReference type="SAM" id="SignalP"/>
    </source>
</evidence>
<protein>
    <submittedName>
        <fullName evidence="3">Uncharacterized protein</fullName>
    </submittedName>
</protein>
<evidence type="ECO:0000313" key="3">
    <source>
        <dbReference type="EMBL" id="SMC98879.1"/>
    </source>
</evidence>
<dbReference type="OrthoDB" id="7822918at2"/>
<reference evidence="3 4" key="1">
    <citation type="submission" date="2017-04" db="EMBL/GenBank/DDBJ databases">
        <authorList>
            <person name="Afonso C.L."/>
            <person name="Miller P.J."/>
            <person name="Scott M.A."/>
            <person name="Spackman E."/>
            <person name="Goraichik I."/>
            <person name="Dimitrov K.M."/>
            <person name="Suarez D.L."/>
            <person name="Swayne D.E."/>
        </authorList>
    </citation>
    <scope>NUCLEOTIDE SEQUENCE [LARGE SCALE GENOMIC DNA]</scope>
    <source>
        <strain evidence="3 4">CGMCC 1.12644</strain>
    </source>
</reference>
<dbReference type="EMBL" id="FWYD01000016">
    <property type="protein sequence ID" value="SMC98879.1"/>
    <property type="molecule type" value="Genomic_DNA"/>
</dbReference>
<accession>A0A1W2DN80</accession>
<feature type="chain" id="PRO_5012461595" evidence="2">
    <location>
        <begin position="24"/>
        <end position="368"/>
    </location>
</feature>
<dbReference type="RefSeq" id="WP_084353849.1">
    <property type="nucleotide sequence ID" value="NZ_FWYD01000016.1"/>
</dbReference>
<dbReference type="Proteomes" id="UP000192330">
    <property type="component" value="Unassembled WGS sequence"/>
</dbReference>
<evidence type="ECO:0000313" key="4">
    <source>
        <dbReference type="Proteomes" id="UP000192330"/>
    </source>
</evidence>